<feature type="transmembrane region" description="Helical" evidence="2">
    <location>
        <begin position="2111"/>
        <end position="2128"/>
    </location>
</feature>
<reference evidence="4" key="1">
    <citation type="submission" date="2022-08" db="EMBL/GenBank/DDBJ databases">
        <title>Novel sulphate-reducing endosymbionts in the free-living metamonad Anaeramoeba.</title>
        <authorList>
            <person name="Jerlstrom-Hultqvist J."/>
            <person name="Cepicka I."/>
            <person name="Gallot-Lavallee L."/>
            <person name="Salas-Leiva D."/>
            <person name="Curtis B.A."/>
            <person name="Zahonova K."/>
            <person name="Pipaliya S."/>
            <person name="Dacks J."/>
            <person name="Roger A.J."/>
        </authorList>
    </citation>
    <scope>NUCLEOTIDE SEQUENCE</scope>
    <source>
        <strain evidence="4">Busselton2</strain>
    </source>
</reference>
<dbReference type="Pfam" id="PF05345">
    <property type="entry name" value="He_PIG"/>
    <property type="match status" value="1"/>
</dbReference>
<evidence type="ECO:0000313" key="5">
    <source>
        <dbReference type="Proteomes" id="UP001146793"/>
    </source>
</evidence>
<dbReference type="PROSITE" id="PS50268">
    <property type="entry name" value="CADHERIN_2"/>
    <property type="match status" value="1"/>
</dbReference>
<organism evidence="4 5">
    <name type="scientific">Anaeramoeba flamelloides</name>
    <dbReference type="NCBI Taxonomy" id="1746091"/>
    <lineage>
        <taxon>Eukaryota</taxon>
        <taxon>Metamonada</taxon>
        <taxon>Anaeramoebidae</taxon>
        <taxon>Anaeramoeba</taxon>
    </lineage>
</organism>
<keyword evidence="2" id="KW-0472">Membrane</keyword>
<evidence type="ECO:0000313" key="4">
    <source>
        <dbReference type="EMBL" id="KAJ3442528.1"/>
    </source>
</evidence>
<keyword evidence="2" id="KW-0812">Transmembrane</keyword>
<dbReference type="GO" id="GO:0007156">
    <property type="term" value="P:homophilic cell adhesion via plasma membrane adhesion molecules"/>
    <property type="evidence" value="ECO:0007669"/>
    <property type="project" value="InterPro"/>
</dbReference>
<feature type="domain" description="Cadherin" evidence="3">
    <location>
        <begin position="534"/>
        <end position="611"/>
    </location>
</feature>
<dbReference type="InterPro" id="IPR013783">
    <property type="entry name" value="Ig-like_fold"/>
</dbReference>
<proteinExistence type="predicted"/>
<protein>
    <submittedName>
        <fullName evidence="4">Insulin-like growth factor binding proteinn-terminal</fullName>
    </submittedName>
</protein>
<dbReference type="InterPro" id="IPR015919">
    <property type="entry name" value="Cadherin-like_sf"/>
</dbReference>
<dbReference type="Gene3D" id="2.60.40.10">
    <property type="entry name" value="Immunoglobulins"/>
    <property type="match status" value="1"/>
</dbReference>
<feature type="transmembrane region" description="Helical" evidence="2">
    <location>
        <begin position="2084"/>
        <end position="2104"/>
    </location>
</feature>
<dbReference type="InterPro" id="IPR011641">
    <property type="entry name" value="Tyr-kin_ephrin_A/B_rcpt-like"/>
</dbReference>
<feature type="transmembrane region" description="Helical" evidence="2">
    <location>
        <begin position="2449"/>
        <end position="2471"/>
    </location>
</feature>
<accession>A0AAV7ZLG5</accession>
<evidence type="ECO:0000256" key="1">
    <source>
        <dbReference type="SAM" id="MobiDB-lite"/>
    </source>
</evidence>
<sequence length="2798" mass="318190">MEVLGIFQSICELPSQTGREYNKEILSESQPRIVELGSDLIVQVGTTTDGSIEGIFFDHNGNYLERHVTLFDYASSKNKNLYGAFSIPTEETYSNFLVLFLSEQSVNSIFGAVFNFFGEMIQQTIEYTTKTGLQSFDSCLLNSTSFFLSYDTQETNGEINYGVYSIDGSSVGNEAIIAEDSGYQLTDSHVAVLNCADDGSGDETYLGIVYTDITGAESAVYLTYHNLTLNAATDHIPISTLQTNTNHQDPRILNLDLISEFAIAYISENIDTKHLILGYYQPKTQVYCDETTVVSSSDQILSPNLVKLKDVDYFVLIWSDYVPSNYPLQGAIINYQTREITDYLEISNSENWKKKYPHAISHNSNKLFVTYYYEDGDSLSFHSILSLDLDFPIYYNSNYPKTENKEITVYLTSNTYIDYSISKQNIINYSGLSEDLTSELEPVDPPTLPDWIYYNDQDFKIIGETENDFGSITFNLKITNDCEKEIRIPFQFLYLPKTCEKNIQQRSNPGDFEIVPLKYFKFYFDKNIFVSVSDDGTRQSLEYTLVDERGELNSWIRFNIDEFSMEGTAPADFQTEYELFLQASDGCDSITSDSFLLIPSVYCSDSQPPQTSPISDIILPINVNFEYMLPIDTFYYDDPNMAIEVSAEYEGSPALPSWLNFNQEGKYFYGTTPVNTGDYLIDLIGKNKCDKSSNVQLSILIKGSSSCKPLYVSIEKNISAPSSFNIQPVNIAIPESKYMIAYQSSETGTPSETIIKYQILDADGNIIENEQDFDQMLTVDEYSENPQGVSMNQETIIFLTYQHSTPGGKDLIIKKYDYDIKTVEENIVLSGTGVTGEYKAPVTLDWYETQLIVVFVDGTNSVDNPGFIKAVCYDTDLKNPSDSFSIAGDGESFNINPQIVQFTDEEWLVVWERRDKSNDFSEIWMRTINYDCSNLGEPINATADSTQTKPLNNTAPKIAISHKNKRLYLVWNSDIGDGNYEFVLQYYDTSLGLLNYVNKNLAQQDSSNHEIAFIPTDKLVLSYYKQNNKLFHQLFDHELNIIEEQQINGIFSPDKMSLSALEGWFMITHISDAKEITVNIQKFTPPEVDNNAESTYEIRNNGLFQIDIGNDIFTSTKNMELLYYVIEETSDPDKEYQDLSWIKSGITDNQIRGFPPQQETTFKTLYAAIDECRIINEKEITINLINGELITNVDTSWMLNLVSGTTSLLSTDHNNQADDNIYIINSDDSKIVNKKNIKILPSYEYSIVNTIVFKTEGNDNGEILIQNSGNVEFLSYTNNNIATFSYVFDFITLKITQNSRVYFRANVIFENFDSLNDIILLKENSYIQFSYLQFRQFAPIEQTFNLVYSEESGLFIWNYEIDLNVEQLSYSLMDIKYEKNSKNRKNIIILNQEATTLPDIKITSTENNDYDYLTVWFKEATIYENLELTNCKAFYFFDPNESTVFQVEGFKLDGELVAYKVNDETINNDPNDLPTFAINDKFEWPKGLVQGIQLVLNAADKASLGEADEIYLTNSKLEIANADTTLFSLLNILNSQIIAQPDSFFQIMISKNAITQLDSSANNFFINNGTTLIGSPTSLSISLKNENRLLINEDLQLDKTFKNTASGTIVLGVVGENSPSLTIIATESQLDGTLEFDFYNFQIRSFPYRHVGIGDPNNEDDTFFEKSQLEITIQDEQDWVIIRDTKKIYADNLGCGIGMEPKRDQNNPDHNNGECVDCMVGHSSEIVDLEFCGLCNNGTFAQITGSTKCTDCKRGSYSNEGAEECIQCPAGEYAPDPGLGSCLLCSKGKYSNAGSESCEECPVGTFNSDLGQSKCTPCKIGFYNDERGQSSCQPCAIGTFNDEEGASACKPCPVKTFTDTTASPTCTYCAAGHYNDQEGQTSCQKCQRGFYNDYDGQSDCKECATGEYSAKEGATICDVCKTGTYSSKTGSSICTNCESGKYTDQEGAKFCNQCPIGEYQENSGSSECNYCGNNFLTLQTGSMSIEKCVCKAGFYKENGNCKTCPTGAICNSANIETPDADVGYWRQANTEDYIQCKVKEACPGGKAGQCNTDSGYTGALCQDCLEKYYHMGYECRECGNENNAWKFVLAGFVILFLCFVMFIFAKKARSYFGSFTIAFSFVQILAIMNELDLKWPSNIKRTFSIFSVFNFNIDLLATECSFTITWEEKWLIIILSPAIFLLVFVFIYVVIWLHSFAMYRFEDTFAPKRESLKKQKKKLNSTSSSASSLKKFLFRIKFNIYKSLLFQTDTKFRNTLKNNLINAYSTFLTLIYLIVSLKVVEYFDCTHQEDGTWSMDSKPEWNCLEGEWMRLFPVALTGLILYVISIPLGLALILRHYSTKLSEEEFLHKFGLLSARYSKNYYYWEIIVMLRKLAIVILRTTLGTRPLIQVLVCILTYYLAIFLQLKCNPYLELRHNHLEFLLLTVSELILFTGWIFLTEEFPTDSQKTTVSQVIIAVIWLSMSALIIMIVFEIRFKYRVMIGKELDEIKYSKEVRSGKAIVKFSKRKPKFKKMLKYFLSRNKRQTRHINNIYHYTKGALNKSSTLNNEEKNNTKMDNFKAIFLLNWNTNIIPPLISFYKNKANKDQKIKIILLILHTKSYFQKLIEEQTNNESSKNKKRRRSISTSLRSFGKKINKITNGKHEKGGSGSNDENEDVDKIFYSKSEELLKRELRNVENEKKKKKINNTKNKNNNNNKKKKKQITSTNQKETNKKKKKKKKKTAPTNQTETNKKKKKKKKKKKVNKEQSEIELDEKKKTYTESNSNTNSILEPNFIPEPESLPEPESNSISDSDSDSYSD</sequence>
<dbReference type="SUPFAM" id="SSF57184">
    <property type="entry name" value="Growth factor receptor domain"/>
    <property type="match status" value="2"/>
</dbReference>
<dbReference type="SUPFAM" id="SSF49313">
    <property type="entry name" value="Cadherin-like"/>
    <property type="match status" value="2"/>
</dbReference>
<feature type="compositionally biased region" description="Polar residues" evidence="1">
    <location>
        <begin position="2759"/>
        <end position="2769"/>
    </location>
</feature>
<feature type="compositionally biased region" description="Basic residues" evidence="1">
    <location>
        <begin position="2711"/>
        <end position="2721"/>
    </location>
</feature>
<keyword evidence="2" id="KW-1133">Transmembrane helix</keyword>
<dbReference type="GO" id="GO:0005509">
    <property type="term" value="F:calcium ion binding"/>
    <property type="evidence" value="ECO:0007669"/>
    <property type="project" value="InterPro"/>
</dbReference>
<dbReference type="GO" id="GO:0016020">
    <property type="term" value="C:membrane"/>
    <property type="evidence" value="ECO:0007669"/>
    <property type="project" value="InterPro"/>
</dbReference>
<dbReference type="SMART" id="SM01411">
    <property type="entry name" value="Ephrin_rec_like"/>
    <property type="match status" value="6"/>
</dbReference>
<dbReference type="InterPro" id="IPR002126">
    <property type="entry name" value="Cadherin-like_dom"/>
</dbReference>
<dbReference type="Pfam" id="PF07699">
    <property type="entry name" value="Ephrin_rec_like"/>
    <property type="match status" value="4"/>
</dbReference>
<name>A0AAV7ZLG5_9EUKA</name>
<gene>
    <name evidence="4" type="ORF">M0812_12265</name>
</gene>
<feature type="transmembrane region" description="Helical" evidence="2">
    <location>
        <begin position="2387"/>
        <end position="2405"/>
    </location>
</feature>
<dbReference type="InterPro" id="IPR009030">
    <property type="entry name" value="Growth_fac_rcpt_cys_sf"/>
</dbReference>
<dbReference type="CDD" id="cd00185">
    <property type="entry name" value="TNFRSF"/>
    <property type="match status" value="1"/>
</dbReference>
<feature type="region of interest" description="Disordered" evidence="1">
    <location>
        <begin position="2609"/>
        <end position="2655"/>
    </location>
</feature>
<dbReference type="EMBL" id="JANTQA010000026">
    <property type="protein sequence ID" value="KAJ3442528.1"/>
    <property type="molecule type" value="Genomic_DNA"/>
</dbReference>
<comment type="caution">
    <text evidence="4">The sequence shown here is derived from an EMBL/GenBank/DDBJ whole genome shotgun (WGS) entry which is preliminary data.</text>
</comment>
<feature type="compositionally biased region" description="Basic residues" evidence="1">
    <location>
        <begin position="2731"/>
        <end position="2742"/>
    </location>
</feature>
<dbReference type="PANTHER" id="PTHR11319:SF35">
    <property type="entry name" value="OUTER MEMBRANE PROTEIN PMPC-RELATED"/>
    <property type="match status" value="1"/>
</dbReference>
<dbReference type="PANTHER" id="PTHR11319">
    <property type="entry name" value="G PROTEIN-COUPLED RECEPTOR-RELATED"/>
    <property type="match status" value="1"/>
</dbReference>
<dbReference type="Gene3D" id="2.10.50.10">
    <property type="entry name" value="Tumor Necrosis Factor Receptor, subunit A, domain 2"/>
    <property type="match status" value="5"/>
</dbReference>
<feature type="transmembrane region" description="Helical" evidence="2">
    <location>
        <begin position="2311"/>
        <end position="2334"/>
    </location>
</feature>
<feature type="transmembrane region" description="Helical" evidence="2">
    <location>
        <begin position="2261"/>
        <end position="2280"/>
    </location>
</feature>
<feature type="transmembrane region" description="Helical" evidence="2">
    <location>
        <begin position="2170"/>
        <end position="2193"/>
    </location>
</feature>
<feature type="region of interest" description="Disordered" evidence="1">
    <location>
        <begin position="2672"/>
        <end position="2798"/>
    </location>
</feature>
<evidence type="ECO:0000259" key="3">
    <source>
        <dbReference type="PROSITE" id="PS50268"/>
    </source>
</evidence>
<dbReference type="Proteomes" id="UP001146793">
    <property type="component" value="Unassembled WGS sequence"/>
</dbReference>
<feature type="transmembrane region" description="Helical" evidence="2">
    <location>
        <begin position="2417"/>
        <end position="2437"/>
    </location>
</feature>
<feature type="compositionally biased region" description="Basic and acidic residues" evidence="1">
    <location>
        <begin position="2743"/>
        <end position="2758"/>
    </location>
</feature>
<evidence type="ECO:0000256" key="2">
    <source>
        <dbReference type="SAM" id="Phobius"/>
    </source>
</evidence>